<dbReference type="InterPro" id="IPR051925">
    <property type="entry name" value="RNA-binding_domain"/>
</dbReference>
<dbReference type="AlphaFoldDB" id="A0A2T4IFJ4"/>
<feature type="region of interest" description="Disordered" evidence="3">
    <location>
        <begin position="93"/>
        <end position="159"/>
    </location>
</feature>
<feature type="domain" description="CRM" evidence="4">
    <location>
        <begin position="2"/>
        <end position="98"/>
    </location>
</feature>
<accession>A0A2T4IFJ4</accession>
<organism evidence="5 6">
    <name type="scientific">Pseudothauera lacus</name>
    <dbReference type="NCBI Taxonomy" id="2136175"/>
    <lineage>
        <taxon>Bacteria</taxon>
        <taxon>Pseudomonadati</taxon>
        <taxon>Pseudomonadota</taxon>
        <taxon>Betaproteobacteria</taxon>
        <taxon>Rhodocyclales</taxon>
        <taxon>Zoogloeaceae</taxon>
        <taxon>Pseudothauera</taxon>
    </lineage>
</organism>
<keyword evidence="1 2" id="KW-0694">RNA-binding</keyword>
<sequence>MIELSPAQRRELRARAHHLHPVASIAGNGLSPAVLAEIEAALQAHELIKVRVYGADRDAREALMSELCVATAAAAVQHIGNILVVWRERREEVPRSGTTPALPKGGRAARPSTAKSAGAFAAAARRAALKQAASARNKPGRRGTAGGAFKSPGTGSRKK</sequence>
<evidence type="ECO:0000259" key="4">
    <source>
        <dbReference type="PROSITE" id="PS51295"/>
    </source>
</evidence>
<dbReference type="SUPFAM" id="SSF75471">
    <property type="entry name" value="YhbY-like"/>
    <property type="match status" value="1"/>
</dbReference>
<dbReference type="GO" id="GO:0003723">
    <property type="term" value="F:RNA binding"/>
    <property type="evidence" value="ECO:0007669"/>
    <property type="project" value="UniProtKB-UniRule"/>
</dbReference>
<dbReference type="InterPro" id="IPR001890">
    <property type="entry name" value="RNA-binding_CRM"/>
</dbReference>
<name>A0A2T4IFJ4_9RHOO</name>
<dbReference type="OrthoDB" id="9797519at2"/>
<proteinExistence type="predicted"/>
<dbReference type="RefSeq" id="WP_107493478.1">
    <property type="nucleotide sequence ID" value="NZ_PZKC01000006.1"/>
</dbReference>
<comment type="caution">
    <text evidence="5">The sequence shown here is derived from an EMBL/GenBank/DDBJ whole genome shotgun (WGS) entry which is preliminary data.</text>
</comment>
<dbReference type="InterPro" id="IPR035920">
    <property type="entry name" value="YhbY-like_sf"/>
</dbReference>
<gene>
    <name evidence="5" type="ORF">C8261_09620</name>
</gene>
<protein>
    <submittedName>
        <fullName evidence="5">Ribosome assembly RNA-binding protein YhbY</fullName>
    </submittedName>
</protein>
<dbReference type="PROSITE" id="PS51295">
    <property type="entry name" value="CRM"/>
    <property type="match status" value="1"/>
</dbReference>
<dbReference type="Pfam" id="PF01985">
    <property type="entry name" value="CRS1_YhbY"/>
    <property type="match status" value="1"/>
</dbReference>
<reference evidence="5 6" key="1">
    <citation type="submission" date="2018-03" db="EMBL/GenBank/DDBJ databases">
        <authorList>
            <person name="Keele B.F."/>
        </authorList>
    </citation>
    <scope>NUCLEOTIDE SEQUENCE [LARGE SCALE GENOMIC DNA]</scope>
    <source>
        <strain evidence="5 6">D20</strain>
    </source>
</reference>
<feature type="compositionally biased region" description="Low complexity" evidence="3">
    <location>
        <begin position="112"/>
        <end position="137"/>
    </location>
</feature>
<keyword evidence="6" id="KW-1185">Reference proteome</keyword>
<evidence type="ECO:0000313" key="6">
    <source>
        <dbReference type="Proteomes" id="UP000241193"/>
    </source>
</evidence>
<evidence type="ECO:0000256" key="1">
    <source>
        <dbReference type="ARBA" id="ARBA00022884"/>
    </source>
</evidence>
<evidence type="ECO:0000256" key="3">
    <source>
        <dbReference type="SAM" id="MobiDB-lite"/>
    </source>
</evidence>
<dbReference type="EMBL" id="PZKC01000006">
    <property type="protein sequence ID" value="PTD96544.1"/>
    <property type="molecule type" value="Genomic_DNA"/>
</dbReference>
<dbReference type="PANTHER" id="PTHR40065:SF3">
    <property type="entry name" value="RNA-BINDING PROTEIN YHBY"/>
    <property type="match status" value="1"/>
</dbReference>
<dbReference type="Gene3D" id="3.30.110.60">
    <property type="entry name" value="YhbY-like"/>
    <property type="match status" value="1"/>
</dbReference>
<evidence type="ECO:0000313" key="5">
    <source>
        <dbReference type="EMBL" id="PTD96544.1"/>
    </source>
</evidence>
<dbReference type="Proteomes" id="UP000241193">
    <property type="component" value="Unassembled WGS sequence"/>
</dbReference>
<dbReference type="SMART" id="SM01103">
    <property type="entry name" value="CRS1_YhbY"/>
    <property type="match status" value="1"/>
</dbReference>
<reference evidence="5 6" key="2">
    <citation type="submission" date="2018-04" db="EMBL/GenBank/DDBJ databases">
        <title>Thauera lacus sp. nov., isolated from an saline lake in Inner Mongolia, China.</title>
        <authorList>
            <person name="Liang Q.-Y."/>
        </authorList>
    </citation>
    <scope>NUCLEOTIDE SEQUENCE [LARGE SCALE GENOMIC DNA]</scope>
    <source>
        <strain evidence="5 6">D20</strain>
    </source>
</reference>
<evidence type="ECO:0000256" key="2">
    <source>
        <dbReference type="PROSITE-ProRule" id="PRU00626"/>
    </source>
</evidence>
<dbReference type="PANTHER" id="PTHR40065">
    <property type="entry name" value="RNA-BINDING PROTEIN YHBY"/>
    <property type="match status" value="1"/>
</dbReference>